<name>A0ABR6M7D2_MICEC</name>
<evidence type="ECO:0000313" key="1">
    <source>
        <dbReference type="EMBL" id="MBB5110541.1"/>
    </source>
</evidence>
<keyword evidence="2" id="KW-1185">Reference proteome</keyword>
<protein>
    <recommendedName>
        <fullName evidence="3">SnoaL-like domain-containing protein</fullName>
    </recommendedName>
</protein>
<dbReference type="GeneID" id="300290977"/>
<organism evidence="1 2">
    <name type="scientific">Micromonospora echinospora</name>
    <name type="common">Micromonospora purpurea</name>
    <dbReference type="NCBI Taxonomy" id="1877"/>
    <lineage>
        <taxon>Bacteria</taxon>
        <taxon>Bacillati</taxon>
        <taxon>Actinomycetota</taxon>
        <taxon>Actinomycetes</taxon>
        <taxon>Micromonosporales</taxon>
        <taxon>Micromonosporaceae</taxon>
        <taxon>Micromonospora</taxon>
    </lineage>
</organism>
<reference evidence="1 2" key="1">
    <citation type="submission" date="2020-08" db="EMBL/GenBank/DDBJ databases">
        <title>Sequencing the genomes of 1000 actinobacteria strains.</title>
        <authorList>
            <person name="Klenk H.-P."/>
        </authorList>
    </citation>
    <scope>NUCLEOTIDE SEQUENCE [LARGE SCALE GENOMIC DNA]</scope>
    <source>
        <strain evidence="1 2">DSM 43036</strain>
    </source>
</reference>
<dbReference type="EMBL" id="JACHJC010000001">
    <property type="protein sequence ID" value="MBB5110541.1"/>
    <property type="molecule type" value="Genomic_DNA"/>
</dbReference>
<evidence type="ECO:0000313" key="2">
    <source>
        <dbReference type="Proteomes" id="UP000618986"/>
    </source>
</evidence>
<gene>
    <name evidence="1" type="ORF">FHU28_000380</name>
</gene>
<evidence type="ECO:0008006" key="3">
    <source>
        <dbReference type="Google" id="ProtNLM"/>
    </source>
</evidence>
<dbReference type="RefSeq" id="WP_184680276.1">
    <property type="nucleotide sequence ID" value="NZ_JACHJC010000001.1"/>
</dbReference>
<proteinExistence type="predicted"/>
<accession>A0ABR6M7D2</accession>
<sequence>MTIEHQGNGRATVVQQVRAVWWDGPQILAGADHPWQWKLRKDDGGWRVWSVELPPWCGTHVRADVCRHGDQG</sequence>
<comment type="caution">
    <text evidence="1">The sequence shown here is derived from an EMBL/GenBank/DDBJ whole genome shotgun (WGS) entry which is preliminary data.</text>
</comment>
<dbReference type="Proteomes" id="UP000618986">
    <property type="component" value="Unassembled WGS sequence"/>
</dbReference>